<dbReference type="Pfam" id="PF07963">
    <property type="entry name" value="N_methyl"/>
    <property type="match status" value="1"/>
</dbReference>
<keyword evidence="3" id="KW-0472">Membrane</keyword>
<dbReference type="NCBIfam" id="TIGR02532">
    <property type="entry name" value="IV_pilin_GFxxxE"/>
    <property type="match status" value="1"/>
</dbReference>
<organism evidence="4 5">
    <name type="scientific">Colwellia psychrerythraea (strain 34H / ATCC BAA-681)</name>
    <name type="common">Vibrio psychroerythus</name>
    <dbReference type="NCBI Taxonomy" id="167879"/>
    <lineage>
        <taxon>Bacteria</taxon>
        <taxon>Pseudomonadati</taxon>
        <taxon>Pseudomonadota</taxon>
        <taxon>Gammaproteobacteria</taxon>
        <taxon>Alteromonadales</taxon>
        <taxon>Colwelliaceae</taxon>
        <taxon>Colwellia</taxon>
    </lineage>
</organism>
<dbReference type="PANTHER" id="PTHR30093:SF34">
    <property type="entry name" value="PREPILIN PEPTIDASE-DEPENDENT PROTEIN D"/>
    <property type="match status" value="1"/>
</dbReference>
<evidence type="ECO:0000313" key="5">
    <source>
        <dbReference type="Proteomes" id="UP000000547"/>
    </source>
</evidence>
<dbReference type="PROSITE" id="PS00409">
    <property type="entry name" value="PROKAR_NTER_METHYL"/>
    <property type="match status" value="1"/>
</dbReference>
<sequence length="160" mass="16503">MKNLQNMKKSVQKGFTLIELMIVVAIIGILAAVALPAYKTYADKAKFTEVVLSATAAKTAVDLCIQTGKGGLVSSTTPATMLLEAAKCETIPDVTGWSQSGMVTSVKISGTTLVGPYLVTVIPAVQGSFDATHTYVLTATVGNGTAVWNHSGGCVAAGYC</sequence>
<dbReference type="KEGG" id="cps:CPS_4444"/>
<evidence type="ECO:0000256" key="2">
    <source>
        <dbReference type="ARBA" id="ARBA00022481"/>
    </source>
</evidence>
<feature type="transmembrane region" description="Helical" evidence="3">
    <location>
        <begin position="20"/>
        <end position="38"/>
    </location>
</feature>
<keyword evidence="2" id="KW-0488">Methylation</keyword>
<accession>Q47VT0</accession>
<dbReference type="InterPro" id="IPR045584">
    <property type="entry name" value="Pilin-like"/>
</dbReference>
<dbReference type="PANTHER" id="PTHR30093">
    <property type="entry name" value="GENERAL SECRETION PATHWAY PROTEIN G"/>
    <property type="match status" value="1"/>
</dbReference>
<evidence type="ECO:0000256" key="3">
    <source>
        <dbReference type="SAM" id="Phobius"/>
    </source>
</evidence>
<proteinExistence type="inferred from homology"/>
<keyword evidence="3" id="KW-1133">Transmembrane helix</keyword>
<dbReference type="HOGENOM" id="CLU_091705_4_1_6"/>
<protein>
    <submittedName>
        <fullName evidence="4">Type IV pilin</fullName>
    </submittedName>
</protein>
<keyword evidence="3" id="KW-0812">Transmembrane</keyword>
<dbReference type="Gene3D" id="3.30.700.10">
    <property type="entry name" value="Glycoprotein, Type 4 Pilin"/>
    <property type="match status" value="1"/>
</dbReference>
<reference evidence="4" key="1">
    <citation type="journal article" date="2005" name="Proc. Natl. Acad. Sci. U.S.A.">
        <title>The psychrophilic lifestyle as revealed by the genome sequence of Colwellia psychrerythraea 34H through genomic and proteomic analyses.</title>
        <authorList>
            <person name="Methe B.A."/>
            <person name="Nelson K.E."/>
            <person name="Deming J.W."/>
            <person name="Momen B."/>
            <person name="Melamud E."/>
            <person name="Zhang X."/>
            <person name="Moult J."/>
            <person name="Madupu R."/>
            <person name="Nelson W.C."/>
            <person name="Dodson R.J."/>
            <person name="Brinkac L.M."/>
            <person name="Daugherty S.C."/>
            <person name="Durkin A.S."/>
            <person name="DeBoy R.T."/>
            <person name="Kolonay J.F."/>
            <person name="Sullivan S.A."/>
            <person name="Zhou L."/>
            <person name="Davidsen T.M."/>
            <person name="Wu M."/>
            <person name="Huston A.L."/>
            <person name="Lewis M."/>
            <person name="Weaver B."/>
            <person name="Weidman J.F."/>
            <person name="Khouri H."/>
            <person name="Utterback T.R."/>
            <person name="Feldblyum T.V."/>
            <person name="Fraser C.M."/>
        </authorList>
    </citation>
    <scope>NUCLEOTIDE SEQUENCE [LARGE SCALE GENOMIC DNA]</scope>
    <source>
        <strain evidence="4">34H</strain>
    </source>
</reference>
<dbReference type="Proteomes" id="UP000000547">
    <property type="component" value="Chromosome"/>
</dbReference>
<evidence type="ECO:0000256" key="1">
    <source>
        <dbReference type="ARBA" id="ARBA00005233"/>
    </source>
</evidence>
<dbReference type="InterPro" id="IPR012902">
    <property type="entry name" value="N_methyl_site"/>
</dbReference>
<comment type="similarity">
    <text evidence="1">Belongs to the N-Me-Phe pilin family.</text>
</comment>
<name>Q47VT0_COLP3</name>
<dbReference type="STRING" id="167879.CPS_4444"/>
<gene>
    <name evidence="4" type="ordered locus">CPS_4444</name>
</gene>
<dbReference type="AlphaFoldDB" id="Q47VT0"/>
<evidence type="ECO:0000313" key="4">
    <source>
        <dbReference type="EMBL" id="AAZ25772.1"/>
    </source>
</evidence>
<dbReference type="EMBL" id="CP000083">
    <property type="protein sequence ID" value="AAZ25772.1"/>
    <property type="molecule type" value="Genomic_DNA"/>
</dbReference>
<dbReference type="SUPFAM" id="SSF54523">
    <property type="entry name" value="Pili subunits"/>
    <property type="match status" value="1"/>
</dbReference>
<dbReference type="RefSeq" id="WP_011045173.1">
    <property type="nucleotide sequence ID" value="NC_003910.7"/>
</dbReference>